<evidence type="ECO:0000313" key="2">
    <source>
        <dbReference type="Proteomes" id="UP001227268"/>
    </source>
</evidence>
<dbReference type="EMBL" id="JASBWT010000021">
    <property type="protein sequence ID" value="KAJ9095676.1"/>
    <property type="molecule type" value="Genomic_DNA"/>
</dbReference>
<accession>A0ACC2V9D0</accession>
<proteinExistence type="predicted"/>
<organism evidence="1 2">
    <name type="scientific">Naganishia friedmannii</name>
    <dbReference type="NCBI Taxonomy" id="89922"/>
    <lineage>
        <taxon>Eukaryota</taxon>
        <taxon>Fungi</taxon>
        <taxon>Dikarya</taxon>
        <taxon>Basidiomycota</taxon>
        <taxon>Agaricomycotina</taxon>
        <taxon>Tremellomycetes</taxon>
        <taxon>Filobasidiales</taxon>
        <taxon>Filobasidiaceae</taxon>
        <taxon>Naganishia</taxon>
    </lineage>
</organism>
<gene>
    <name evidence="1" type="ORF">QFC21_005548</name>
</gene>
<name>A0ACC2V9D0_9TREE</name>
<sequence length="146" mass="16544">MCHISPTATLFSAVLATCGTLCMAYHAWQYNRFKCLWFKKEETFRWIVMLTAGQITATYVKYNEYYVYIPKVGIKVKPYPLWSAHHRELFKGSYWLMAVGIVLLLAVHLEEVLVSLQDGGRDAGEGRDVAAAGIKQLASPRSTPIR</sequence>
<dbReference type="Proteomes" id="UP001227268">
    <property type="component" value="Unassembled WGS sequence"/>
</dbReference>
<comment type="caution">
    <text evidence="1">The sequence shown here is derived from an EMBL/GenBank/DDBJ whole genome shotgun (WGS) entry which is preliminary data.</text>
</comment>
<keyword evidence="2" id="KW-1185">Reference proteome</keyword>
<protein>
    <submittedName>
        <fullName evidence="1">Uncharacterized protein</fullName>
    </submittedName>
</protein>
<reference evidence="1" key="1">
    <citation type="submission" date="2023-04" db="EMBL/GenBank/DDBJ databases">
        <title>Draft Genome sequencing of Naganishia species isolated from polar environments using Oxford Nanopore Technology.</title>
        <authorList>
            <person name="Leo P."/>
            <person name="Venkateswaran K."/>
        </authorList>
    </citation>
    <scope>NUCLEOTIDE SEQUENCE</scope>
    <source>
        <strain evidence="1">MNA-CCFEE 5423</strain>
    </source>
</reference>
<evidence type="ECO:0000313" key="1">
    <source>
        <dbReference type="EMBL" id="KAJ9095676.1"/>
    </source>
</evidence>